<dbReference type="InterPro" id="IPR001387">
    <property type="entry name" value="Cro/C1-type_HTH"/>
</dbReference>
<dbReference type="Proteomes" id="UP000198604">
    <property type="component" value="Unassembled WGS sequence"/>
</dbReference>
<dbReference type="AlphaFoldDB" id="A0A0E4CRX3"/>
<name>A0A0E4CRX3_9STRE</name>
<reference evidence="3" key="1">
    <citation type="submission" date="2015-03" db="EMBL/GenBank/DDBJ databases">
        <authorList>
            <person name="Urmite Genomes"/>
        </authorList>
    </citation>
    <scope>NUCLEOTIDE SEQUENCE [LARGE SCALE GENOMIC DNA]</scope>
    <source>
        <strain evidence="3">FF10</strain>
    </source>
</reference>
<dbReference type="PANTHER" id="PTHR37038:SF13">
    <property type="entry name" value="HTH CRO_C1-TYPE DOMAIN-CONTAINING PROTEIN"/>
    <property type="match status" value="1"/>
</dbReference>
<evidence type="ECO:0000259" key="1">
    <source>
        <dbReference type="PROSITE" id="PS50943"/>
    </source>
</evidence>
<dbReference type="PROSITE" id="PS50943">
    <property type="entry name" value="HTH_CROC1"/>
    <property type="match status" value="1"/>
</dbReference>
<dbReference type="InterPro" id="IPR010057">
    <property type="entry name" value="Transcription_activator_Rgg_C"/>
</dbReference>
<evidence type="ECO:0000313" key="2">
    <source>
        <dbReference type="EMBL" id="CQR23873.1"/>
    </source>
</evidence>
<proteinExistence type="predicted"/>
<dbReference type="EMBL" id="CTEN01000001">
    <property type="protein sequence ID" value="CQR23873.1"/>
    <property type="molecule type" value="Genomic_DNA"/>
</dbReference>
<protein>
    <submittedName>
        <fullName evidence="2">HTH-type transcriptional regulator rgg</fullName>
    </submittedName>
</protein>
<dbReference type="GO" id="GO:0003677">
    <property type="term" value="F:DNA binding"/>
    <property type="evidence" value="ECO:0007669"/>
    <property type="project" value="InterPro"/>
</dbReference>
<sequence length="282" mass="33333">MRWDFGKIYKEIRIAKGLTQAEVCGNQFSRTSLSKFESCQSLPNIENMVFLLNQIDMSLEEFRYICNFYKPSKRQEIINLAFNHISITGTKELKELKVLCENYLTSHHDTPIEHINDMLGITIHLRSHGLKSTEKSFLETKEKIWSYLKKQDNWYFIDFQLLNSILFSFPIESLELITEMIFERIEKYEGYTSIKPLKKKLLTNISTIYLYNNFKDRCERVSLKMLELAKEVKRYDSLGFAQVRLGICRGDDDLIEKGLTLLRLTEEDDLVSMLEEEVKKFR</sequence>
<feature type="domain" description="HTH cro/C1-type" evidence="1">
    <location>
        <begin position="10"/>
        <end position="62"/>
    </location>
</feature>
<dbReference type="InterPro" id="IPR011990">
    <property type="entry name" value="TPR-like_helical_dom_sf"/>
</dbReference>
<dbReference type="PANTHER" id="PTHR37038">
    <property type="entry name" value="TRANSCRIPTIONAL REGULATOR-RELATED"/>
    <property type="match status" value="1"/>
</dbReference>
<dbReference type="RefSeq" id="WP_093649612.1">
    <property type="nucleotide sequence ID" value="NZ_CTEN01000001.1"/>
</dbReference>
<evidence type="ECO:0000313" key="3">
    <source>
        <dbReference type="Proteomes" id="UP000198604"/>
    </source>
</evidence>
<dbReference type="InterPro" id="IPR053163">
    <property type="entry name" value="HTH-type_regulator_Rgg"/>
</dbReference>
<dbReference type="CDD" id="cd00093">
    <property type="entry name" value="HTH_XRE"/>
    <property type="match status" value="1"/>
</dbReference>
<dbReference type="InterPro" id="IPR010982">
    <property type="entry name" value="Lambda_DNA-bd_dom_sf"/>
</dbReference>
<dbReference type="SUPFAM" id="SSF47413">
    <property type="entry name" value="lambda repressor-like DNA-binding domains"/>
    <property type="match status" value="1"/>
</dbReference>
<dbReference type="STRING" id="1608583.BN1356_00242"/>
<organism evidence="2 3">
    <name type="scientific">Streptococcus varani</name>
    <dbReference type="NCBI Taxonomy" id="1608583"/>
    <lineage>
        <taxon>Bacteria</taxon>
        <taxon>Bacillati</taxon>
        <taxon>Bacillota</taxon>
        <taxon>Bacilli</taxon>
        <taxon>Lactobacillales</taxon>
        <taxon>Streptococcaceae</taxon>
        <taxon>Streptococcus</taxon>
    </lineage>
</organism>
<accession>A0A0E4CRX3</accession>
<dbReference type="Gene3D" id="1.25.40.10">
    <property type="entry name" value="Tetratricopeptide repeat domain"/>
    <property type="match status" value="1"/>
</dbReference>
<keyword evidence="3" id="KW-1185">Reference proteome</keyword>
<dbReference type="OrthoDB" id="2360592at2"/>
<dbReference type="Pfam" id="PF21259">
    <property type="entry name" value="Rgg_C"/>
    <property type="match status" value="1"/>
</dbReference>
<gene>
    <name evidence="2" type="ORF">BN1356_00242</name>
</gene>